<dbReference type="EMBL" id="CP069188">
    <property type="protein sequence ID" value="QRV14399.1"/>
    <property type="molecule type" value="Genomic_DNA"/>
</dbReference>
<dbReference type="OrthoDB" id="377434at2157"/>
<sequence>MPDFLPIAFALLFAYVVLVPALVLAHELAHAAMGLALLLGELWVTIGTDPRWEATLGRLEIRIDPAGWRSWWPGFYRSAATPAGYRGAAIALIGPISSLGFAAGLLGTASIATDAVAVVCRAGVYWAFVQAVATAVPVTYPDWLPAYSGHPSDGKRTIRYLRE</sequence>
<dbReference type="Proteomes" id="UP000637819">
    <property type="component" value="Chromosome"/>
</dbReference>
<organism evidence="1 2">
    <name type="scientific">Haloterrigena salifodinae</name>
    <dbReference type="NCBI Taxonomy" id="2675099"/>
    <lineage>
        <taxon>Archaea</taxon>
        <taxon>Methanobacteriati</taxon>
        <taxon>Methanobacteriota</taxon>
        <taxon>Stenosarchaea group</taxon>
        <taxon>Halobacteria</taxon>
        <taxon>Halobacteriales</taxon>
        <taxon>Natrialbaceae</taxon>
        <taxon>Haloterrigena</taxon>
    </lineage>
</organism>
<accession>A0A8T8DY04</accession>
<dbReference type="AlphaFoldDB" id="A0A8T8DY04"/>
<evidence type="ECO:0000313" key="2">
    <source>
        <dbReference type="Proteomes" id="UP000637819"/>
    </source>
</evidence>
<evidence type="ECO:0000313" key="1">
    <source>
        <dbReference type="EMBL" id="QRV14399.1"/>
    </source>
</evidence>
<reference evidence="1 2" key="1">
    <citation type="submission" date="2021-01" db="EMBL/GenBank/DDBJ databases">
        <title>Genome Sequence and Methylation Pattern of Haloterrigena salifodinae BOL5-1, An Extremely Halophilic Archaeon from a Bolivian Salt Mine.</title>
        <authorList>
            <person name="DasSarma P."/>
            <person name="Anton B.P."/>
            <person name="DasSarma S.L."/>
            <person name="von Ehrenheim H.A.L."/>
            <person name="Martinez F.L."/>
            <person name="Guzman D."/>
            <person name="Roberts R.J."/>
            <person name="DasSarma S."/>
        </authorList>
    </citation>
    <scope>NUCLEOTIDE SEQUENCE [LARGE SCALE GENOMIC DNA]</scope>
    <source>
        <strain evidence="1 2">BOL5-1</strain>
    </source>
</reference>
<proteinExistence type="predicted"/>
<dbReference type="RefSeq" id="WP_204747223.1">
    <property type="nucleotide sequence ID" value="NZ_CP069188.1"/>
</dbReference>
<protein>
    <submittedName>
        <fullName evidence="1">Uncharacterized protein</fullName>
    </submittedName>
</protein>
<gene>
    <name evidence="1" type="ORF">JMJ58_15860</name>
</gene>
<dbReference type="KEGG" id="hsal:JMJ58_15860"/>
<name>A0A8T8DY04_9EURY</name>
<dbReference type="GeneID" id="62876630"/>
<keyword evidence="2" id="KW-1185">Reference proteome</keyword>